<protein>
    <submittedName>
        <fullName evidence="2">Uncharacterized protein</fullName>
    </submittedName>
</protein>
<dbReference type="AlphaFoldDB" id="A0A3S5CU62"/>
<evidence type="ECO:0000313" key="2">
    <source>
        <dbReference type="EMBL" id="VEL37276.1"/>
    </source>
</evidence>
<feature type="compositionally biased region" description="Basic and acidic residues" evidence="1">
    <location>
        <begin position="26"/>
        <end position="35"/>
    </location>
</feature>
<feature type="compositionally biased region" description="Basic residues" evidence="1">
    <location>
        <begin position="1"/>
        <end position="18"/>
    </location>
</feature>
<dbReference type="Proteomes" id="UP000784294">
    <property type="component" value="Unassembled WGS sequence"/>
</dbReference>
<feature type="region of interest" description="Disordered" evidence="1">
    <location>
        <begin position="1"/>
        <end position="35"/>
    </location>
</feature>
<feature type="compositionally biased region" description="Basic residues" evidence="1">
    <location>
        <begin position="96"/>
        <end position="111"/>
    </location>
</feature>
<sequence length="167" mass="19284">MHTNRHRISQGGRKRSGHSSRVGQCVEERRSREKQTYETVKMAANLLHVVLYRRITIRPQRPDNLDQVGEKRIWANGQMGKWANGRMGNKADRANRKGRQAVRHWDRKKTQMHTDTGAERSEARGGTTEARIVQGRRQVPIWANKAEVHRSASSIYSCWTFRASLPT</sequence>
<accession>A0A3S5CU62</accession>
<organism evidence="2 3">
    <name type="scientific">Protopolystoma xenopodis</name>
    <dbReference type="NCBI Taxonomy" id="117903"/>
    <lineage>
        <taxon>Eukaryota</taxon>
        <taxon>Metazoa</taxon>
        <taxon>Spiralia</taxon>
        <taxon>Lophotrochozoa</taxon>
        <taxon>Platyhelminthes</taxon>
        <taxon>Monogenea</taxon>
        <taxon>Polyopisthocotylea</taxon>
        <taxon>Polystomatidea</taxon>
        <taxon>Polystomatidae</taxon>
        <taxon>Protopolystoma</taxon>
    </lineage>
</organism>
<keyword evidence="3" id="KW-1185">Reference proteome</keyword>
<evidence type="ECO:0000313" key="3">
    <source>
        <dbReference type="Proteomes" id="UP000784294"/>
    </source>
</evidence>
<comment type="caution">
    <text evidence="2">The sequence shown here is derived from an EMBL/GenBank/DDBJ whole genome shotgun (WGS) entry which is preliminary data.</text>
</comment>
<dbReference type="EMBL" id="CAAALY010254485">
    <property type="protein sequence ID" value="VEL37276.1"/>
    <property type="molecule type" value="Genomic_DNA"/>
</dbReference>
<evidence type="ECO:0000256" key="1">
    <source>
        <dbReference type="SAM" id="MobiDB-lite"/>
    </source>
</evidence>
<name>A0A3S5CU62_9PLAT</name>
<feature type="region of interest" description="Disordered" evidence="1">
    <location>
        <begin position="81"/>
        <end position="128"/>
    </location>
</feature>
<reference evidence="2" key="1">
    <citation type="submission" date="2018-11" db="EMBL/GenBank/DDBJ databases">
        <authorList>
            <consortium name="Pathogen Informatics"/>
        </authorList>
    </citation>
    <scope>NUCLEOTIDE SEQUENCE</scope>
</reference>
<gene>
    <name evidence="2" type="ORF">PXEA_LOCUS30716</name>
</gene>
<proteinExistence type="predicted"/>